<sequence>MVRYRNGIDARTGRPLSGRAHLEQSIIKIVMTIPTERVMLLDFGMNPTRHIGRNISAALAARFYRDVIVAVHAYEPEYRIRRLQLVVLDRVGALGVLFEGSYYPEGRFGNYAIVEGVDLNLPLSVAELRGVA</sequence>
<accession>A0A3G8M8B9</accession>
<evidence type="ECO:0000313" key="3">
    <source>
        <dbReference type="EMBL" id="QGM93778.1"/>
    </source>
</evidence>
<dbReference type="EMBL" id="CP034086">
    <property type="protein sequence ID" value="AZG78161.1"/>
    <property type="molecule type" value="Genomic_DNA"/>
</dbReference>
<gene>
    <name evidence="2" type="ORF">EHO51_16265</name>
    <name evidence="3" type="ORF">F7D13_06925</name>
</gene>
<dbReference type="Proteomes" id="UP000424673">
    <property type="component" value="Chromosome"/>
</dbReference>
<name>A0A3G8M8B9_9HYPH</name>
<dbReference type="AlphaFoldDB" id="A0A3G8M8B9"/>
<dbReference type="Pfam" id="PF04965">
    <property type="entry name" value="GPW_gp25"/>
    <property type="match status" value="1"/>
</dbReference>
<dbReference type="RefSeq" id="WP_124739752.1">
    <property type="nucleotide sequence ID" value="NZ_CP034086.1"/>
</dbReference>
<dbReference type="InterPro" id="IPR007048">
    <property type="entry name" value="IraD/Gp25-like"/>
</dbReference>
<reference evidence="2 4" key="1">
    <citation type="submission" date="2018-11" db="EMBL/GenBank/DDBJ databases">
        <title>Genome squencing of methanotrophic bacteria isolated from alkaline groundwater in Korea.</title>
        <authorList>
            <person name="Nguyen L.N."/>
        </authorList>
    </citation>
    <scope>NUCLEOTIDE SEQUENCE [LARGE SCALE GENOMIC DNA]</scope>
    <source>
        <strain evidence="2 4">GW6</strain>
    </source>
</reference>
<evidence type="ECO:0000313" key="4">
    <source>
        <dbReference type="Proteomes" id="UP000273982"/>
    </source>
</evidence>
<organism evidence="2 4">
    <name type="scientific">Methylocystis rosea</name>
    <dbReference type="NCBI Taxonomy" id="173366"/>
    <lineage>
        <taxon>Bacteria</taxon>
        <taxon>Pseudomonadati</taxon>
        <taxon>Pseudomonadota</taxon>
        <taxon>Alphaproteobacteria</taxon>
        <taxon>Hyphomicrobiales</taxon>
        <taxon>Methylocystaceae</taxon>
        <taxon>Methylocystis</taxon>
    </lineage>
</organism>
<dbReference type="KEGG" id="mros:EHO51_16265"/>
<dbReference type="Proteomes" id="UP000273982">
    <property type="component" value="Chromosome"/>
</dbReference>
<feature type="domain" description="IraD/Gp25-like" evidence="1">
    <location>
        <begin position="17"/>
        <end position="87"/>
    </location>
</feature>
<reference evidence="5" key="2">
    <citation type="submission" date="2019-09" db="EMBL/GenBank/DDBJ databases">
        <title>Isolation and complete genome sequencing of Methylocystis species.</title>
        <authorList>
            <person name="Rumah B.L."/>
            <person name="Stead C.E."/>
            <person name="Stevens B.C."/>
            <person name="Minton N.P."/>
            <person name="Grosse-Honebrink A."/>
            <person name="Zhang Y."/>
        </authorList>
    </citation>
    <scope>NUCLEOTIDE SEQUENCE [LARGE SCALE GENOMIC DNA]</scope>
    <source>
        <strain evidence="5">BRCS1</strain>
    </source>
</reference>
<evidence type="ECO:0000313" key="2">
    <source>
        <dbReference type="EMBL" id="AZG78161.1"/>
    </source>
</evidence>
<dbReference type="SUPFAM" id="SSF160719">
    <property type="entry name" value="gpW/gp25-like"/>
    <property type="match status" value="1"/>
</dbReference>
<dbReference type="EMBL" id="CP044328">
    <property type="protein sequence ID" value="QGM93778.1"/>
    <property type="molecule type" value="Genomic_DNA"/>
</dbReference>
<proteinExistence type="predicted"/>
<keyword evidence="5" id="KW-1185">Reference proteome</keyword>
<evidence type="ECO:0000313" key="5">
    <source>
        <dbReference type="Proteomes" id="UP000424673"/>
    </source>
</evidence>
<protein>
    <submittedName>
        <fullName evidence="2">Integrase</fullName>
    </submittedName>
</protein>
<dbReference type="Gene3D" id="3.10.450.40">
    <property type="match status" value="1"/>
</dbReference>
<reference evidence="3 5" key="3">
    <citation type="journal article" date="2021" name="AMB Express">
        <title>Isolation and characterisation of Methylocystis spp. for poly-3-hydroxybutyrate production using waste methane feedstocks.</title>
        <authorList>
            <person name="Rumah B.L."/>
            <person name="Stead C.E."/>
            <person name="Claxton Stevens B.H."/>
            <person name="Minton N.P."/>
            <person name="Grosse-Honebrink A."/>
            <person name="Zhang Y."/>
        </authorList>
    </citation>
    <scope>NUCLEOTIDE SEQUENCE [LARGE SCALE GENOMIC DNA]</scope>
    <source>
        <strain evidence="3 5">BRCS1</strain>
    </source>
</reference>
<evidence type="ECO:0000259" key="1">
    <source>
        <dbReference type="Pfam" id="PF04965"/>
    </source>
</evidence>